<evidence type="ECO:0000313" key="12">
    <source>
        <dbReference type="Proteomes" id="UP001169719"/>
    </source>
</evidence>
<keyword evidence="3" id="KW-0597">Phosphoprotein</keyword>
<dbReference type="PANTHER" id="PTHR46193:SF18">
    <property type="entry name" value="HEXITOL PHOSPHATASE B"/>
    <property type="match status" value="1"/>
</dbReference>
<dbReference type="InterPro" id="IPR036412">
    <property type="entry name" value="HAD-like_sf"/>
</dbReference>
<dbReference type="EMBL" id="JAUEOZ010000002">
    <property type="protein sequence ID" value="MDN2483372.1"/>
    <property type="molecule type" value="Genomic_DNA"/>
</dbReference>
<dbReference type="CDD" id="cd02598">
    <property type="entry name" value="HAD_BPGM"/>
    <property type="match status" value="1"/>
</dbReference>
<dbReference type="SUPFAM" id="SSF56784">
    <property type="entry name" value="HAD-like"/>
    <property type="match status" value="1"/>
</dbReference>
<comment type="similarity">
    <text evidence="2">Belongs to the HAD-like hydrolase superfamily. CbbY/CbbZ/Gph/YieH family.</text>
</comment>
<dbReference type="NCBIfam" id="TIGR02009">
    <property type="entry name" value="PGMB-YQAB-SF"/>
    <property type="match status" value="1"/>
</dbReference>
<keyword evidence="4" id="KW-0479">Metal-binding</keyword>
<keyword evidence="12" id="KW-1185">Reference proteome</keyword>
<protein>
    <recommendedName>
        <fullName evidence="10">Beta-phosphoglucomutase</fullName>
        <ecNumber evidence="9">5.4.2.6</ecNumber>
    </recommendedName>
</protein>
<evidence type="ECO:0000256" key="5">
    <source>
        <dbReference type="ARBA" id="ARBA00022842"/>
    </source>
</evidence>
<evidence type="ECO:0000256" key="6">
    <source>
        <dbReference type="ARBA" id="ARBA00023235"/>
    </source>
</evidence>
<evidence type="ECO:0000256" key="2">
    <source>
        <dbReference type="ARBA" id="ARBA00006171"/>
    </source>
</evidence>
<dbReference type="InterPro" id="IPR023214">
    <property type="entry name" value="HAD_sf"/>
</dbReference>
<keyword evidence="6 11" id="KW-0413">Isomerase</keyword>
<dbReference type="NCBIfam" id="TIGR01990">
    <property type="entry name" value="bPGM"/>
    <property type="match status" value="1"/>
</dbReference>
<dbReference type="GO" id="GO:0008801">
    <property type="term" value="F:beta-phosphoglucomutase activity"/>
    <property type="evidence" value="ECO:0007669"/>
    <property type="project" value="UniProtKB-EC"/>
</dbReference>
<dbReference type="InterPro" id="IPR010976">
    <property type="entry name" value="B-phosphoglucomutase_hydrolase"/>
</dbReference>
<organism evidence="11 12">
    <name type="scientific">Vibrio agarivorans</name>
    <dbReference type="NCBI Taxonomy" id="153622"/>
    <lineage>
        <taxon>Bacteria</taxon>
        <taxon>Pseudomonadati</taxon>
        <taxon>Pseudomonadota</taxon>
        <taxon>Gammaproteobacteria</taxon>
        <taxon>Vibrionales</taxon>
        <taxon>Vibrionaceae</taxon>
        <taxon>Vibrio</taxon>
    </lineage>
</organism>
<evidence type="ECO:0000256" key="7">
    <source>
        <dbReference type="ARBA" id="ARBA00023277"/>
    </source>
</evidence>
<sequence length="211" mass="23164">MCKAFIFDLDGVITDTAELHYQAWQRMADEEGYYFDREINEQLRGVSRQASLEIILDGREISEVKMAELMKRKNDYYVELLSSITAKDVLPGIEQFLLELNARGIKVALASASKNARPILHRLGLTPLFDAIGDGWSVNRSKPAPDVFIHAAGQVGVNADECIVVEDAEAGVDAARDAGMRVVGIGPDDRVGHATWRFDNTSAMNLAGILG</sequence>
<comment type="catalytic activity">
    <reaction evidence="8">
        <text>beta-D-glucose 1-phosphate = beta-D-glucose 6-phosphate</text>
        <dbReference type="Rhea" id="RHEA:20113"/>
        <dbReference type="ChEBI" id="CHEBI:57684"/>
        <dbReference type="ChEBI" id="CHEBI:58247"/>
        <dbReference type="EC" id="5.4.2.6"/>
    </reaction>
</comment>
<dbReference type="InterPro" id="IPR051600">
    <property type="entry name" value="Beta-PGM-like"/>
</dbReference>
<dbReference type="Gene3D" id="1.10.150.240">
    <property type="entry name" value="Putative phosphatase, domain 2"/>
    <property type="match status" value="1"/>
</dbReference>
<accession>A0ABT7Y5P5</accession>
<dbReference type="SFLD" id="SFLDG01135">
    <property type="entry name" value="C1.5.6:_HAD__Beta-PGM__Phospha"/>
    <property type="match status" value="1"/>
</dbReference>
<evidence type="ECO:0000256" key="8">
    <source>
        <dbReference type="ARBA" id="ARBA00044926"/>
    </source>
</evidence>
<dbReference type="Pfam" id="PF00702">
    <property type="entry name" value="Hydrolase"/>
    <property type="match status" value="1"/>
</dbReference>
<evidence type="ECO:0000256" key="1">
    <source>
        <dbReference type="ARBA" id="ARBA00001946"/>
    </source>
</evidence>
<dbReference type="InterPro" id="IPR023198">
    <property type="entry name" value="PGP-like_dom2"/>
</dbReference>
<dbReference type="Proteomes" id="UP001169719">
    <property type="component" value="Unassembled WGS sequence"/>
</dbReference>
<gene>
    <name evidence="11" type="primary">pgmB</name>
    <name evidence="11" type="ORF">QWJ08_18675</name>
</gene>
<dbReference type="SFLD" id="SFLDG01129">
    <property type="entry name" value="C1.5:_HAD__Beta-PGM__Phosphata"/>
    <property type="match status" value="1"/>
</dbReference>
<comment type="caution">
    <text evidence="11">The sequence shown here is derived from an EMBL/GenBank/DDBJ whole genome shotgun (WGS) entry which is preliminary data.</text>
</comment>
<proteinExistence type="inferred from homology"/>
<evidence type="ECO:0000256" key="10">
    <source>
        <dbReference type="ARBA" id="ARBA00044991"/>
    </source>
</evidence>
<reference evidence="11" key="1">
    <citation type="submission" date="2024-05" db="EMBL/GenBank/DDBJ databases">
        <title>Genome Sequences of Four Agar- Degrading Marine Bacteria.</title>
        <authorList>
            <person name="Phillips E.K."/>
            <person name="Shaffer J.C."/>
            <person name="Henson M.W."/>
            <person name="Temperton B."/>
            <person name="Thrash C.J."/>
            <person name="Martin M.O."/>
        </authorList>
    </citation>
    <scope>NUCLEOTIDE SEQUENCE</scope>
    <source>
        <strain evidence="11">EKP203</strain>
    </source>
</reference>
<evidence type="ECO:0000256" key="3">
    <source>
        <dbReference type="ARBA" id="ARBA00022553"/>
    </source>
</evidence>
<dbReference type="SFLD" id="SFLDS00003">
    <property type="entry name" value="Haloacid_Dehalogenase"/>
    <property type="match status" value="1"/>
</dbReference>
<dbReference type="RefSeq" id="WP_289963433.1">
    <property type="nucleotide sequence ID" value="NZ_JAUEOZ010000002.1"/>
</dbReference>
<keyword evidence="5" id="KW-0460">Magnesium</keyword>
<dbReference type="InterPro" id="IPR010972">
    <property type="entry name" value="Beta-PGM"/>
</dbReference>
<dbReference type="PANTHER" id="PTHR46193">
    <property type="entry name" value="6-PHOSPHOGLUCONATE PHOSPHATASE"/>
    <property type="match status" value="1"/>
</dbReference>
<evidence type="ECO:0000256" key="9">
    <source>
        <dbReference type="ARBA" id="ARBA00044968"/>
    </source>
</evidence>
<comment type="cofactor">
    <cofactor evidence="1">
        <name>Mg(2+)</name>
        <dbReference type="ChEBI" id="CHEBI:18420"/>
    </cofactor>
</comment>
<dbReference type="Gene3D" id="3.40.50.1000">
    <property type="entry name" value="HAD superfamily/HAD-like"/>
    <property type="match status" value="1"/>
</dbReference>
<dbReference type="NCBIfam" id="TIGR01509">
    <property type="entry name" value="HAD-SF-IA-v3"/>
    <property type="match status" value="1"/>
</dbReference>
<evidence type="ECO:0000313" key="11">
    <source>
        <dbReference type="EMBL" id="MDN2483372.1"/>
    </source>
</evidence>
<name>A0ABT7Y5P5_9VIBR</name>
<evidence type="ECO:0000256" key="4">
    <source>
        <dbReference type="ARBA" id="ARBA00022723"/>
    </source>
</evidence>
<dbReference type="InterPro" id="IPR006439">
    <property type="entry name" value="HAD-SF_hydro_IA"/>
</dbReference>
<keyword evidence="7" id="KW-0119">Carbohydrate metabolism</keyword>
<dbReference type="EC" id="5.4.2.6" evidence="9"/>